<name>A0A8H5LJP5_9AGAR</name>
<dbReference type="AlphaFoldDB" id="A0A8H5LJP5"/>
<protein>
    <submittedName>
        <fullName evidence="1">Uncharacterized protein</fullName>
    </submittedName>
</protein>
<proteinExistence type="predicted"/>
<keyword evidence="2" id="KW-1185">Reference proteome</keyword>
<sequence length="74" mass="8035">MASSPIPASPLVHWEPEATILIEQSSYTIALKLPQGCASDEILVSQFGRQGYDELRVTILNNGAETCLSFPKNS</sequence>
<gene>
    <name evidence="1" type="ORF">D9756_003657</name>
</gene>
<comment type="caution">
    <text evidence="1">The sequence shown here is derived from an EMBL/GenBank/DDBJ whole genome shotgun (WGS) entry which is preliminary data.</text>
</comment>
<dbReference type="Proteomes" id="UP000559027">
    <property type="component" value="Unassembled WGS sequence"/>
</dbReference>
<reference evidence="1 2" key="1">
    <citation type="journal article" date="2020" name="ISME J.">
        <title>Uncovering the hidden diversity of litter-decomposition mechanisms in mushroom-forming fungi.</title>
        <authorList>
            <person name="Floudas D."/>
            <person name="Bentzer J."/>
            <person name="Ahren D."/>
            <person name="Johansson T."/>
            <person name="Persson P."/>
            <person name="Tunlid A."/>
        </authorList>
    </citation>
    <scope>NUCLEOTIDE SEQUENCE [LARGE SCALE GENOMIC DNA]</scope>
    <source>
        <strain evidence="1 2">CBS 146.42</strain>
    </source>
</reference>
<organism evidence="1 2">
    <name type="scientific">Leucocoprinus leucothites</name>
    <dbReference type="NCBI Taxonomy" id="201217"/>
    <lineage>
        <taxon>Eukaryota</taxon>
        <taxon>Fungi</taxon>
        <taxon>Dikarya</taxon>
        <taxon>Basidiomycota</taxon>
        <taxon>Agaricomycotina</taxon>
        <taxon>Agaricomycetes</taxon>
        <taxon>Agaricomycetidae</taxon>
        <taxon>Agaricales</taxon>
        <taxon>Agaricineae</taxon>
        <taxon>Agaricaceae</taxon>
        <taxon>Leucocoprinus</taxon>
    </lineage>
</organism>
<evidence type="ECO:0000313" key="1">
    <source>
        <dbReference type="EMBL" id="KAF5359826.1"/>
    </source>
</evidence>
<accession>A0A8H5LJP5</accession>
<dbReference type="EMBL" id="JAACJO010000004">
    <property type="protein sequence ID" value="KAF5359826.1"/>
    <property type="molecule type" value="Genomic_DNA"/>
</dbReference>
<evidence type="ECO:0000313" key="2">
    <source>
        <dbReference type="Proteomes" id="UP000559027"/>
    </source>
</evidence>